<evidence type="ECO:0000256" key="9">
    <source>
        <dbReference type="HAMAP-Rule" id="MF_01023"/>
    </source>
</evidence>
<evidence type="ECO:0000313" key="12">
    <source>
        <dbReference type="Proteomes" id="UP001596505"/>
    </source>
</evidence>
<evidence type="ECO:0000256" key="3">
    <source>
        <dbReference type="ARBA" id="ARBA00011738"/>
    </source>
</evidence>
<dbReference type="Gene3D" id="3.40.640.10">
    <property type="entry name" value="Type I PLP-dependent aspartate aminotransferase-like (Major domain)"/>
    <property type="match status" value="1"/>
</dbReference>
<dbReference type="InterPro" id="IPR001917">
    <property type="entry name" value="Aminotrans_II_pyridoxalP_BS"/>
</dbReference>
<dbReference type="InterPro" id="IPR004839">
    <property type="entry name" value="Aminotransferase_I/II_large"/>
</dbReference>
<comment type="similarity">
    <text evidence="9">Belongs to the class-II pyridoxal-phosphate-dependent aminotransferase family. Histidinol-phosphate aminotransferase subfamily.</text>
</comment>
<dbReference type="InterPro" id="IPR050106">
    <property type="entry name" value="HistidinolP_aminotransfase"/>
</dbReference>
<feature type="modified residue" description="N6-(pyridoxal phosphate)lysine" evidence="9">
    <location>
        <position position="222"/>
    </location>
</feature>
<name>A0ABW2PYQ8_9BACL</name>
<dbReference type="Gene3D" id="3.90.1150.10">
    <property type="entry name" value="Aspartate Aminotransferase, domain 1"/>
    <property type="match status" value="1"/>
</dbReference>
<dbReference type="Proteomes" id="UP001596505">
    <property type="component" value="Unassembled WGS sequence"/>
</dbReference>
<evidence type="ECO:0000256" key="6">
    <source>
        <dbReference type="ARBA" id="ARBA00022898"/>
    </source>
</evidence>
<dbReference type="GO" id="GO:0004400">
    <property type="term" value="F:histidinol-phosphate transaminase activity"/>
    <property type="evidence" value="ECO:0007669"/>
    <property type="project" value="UniProtKB-EC"/>
</dbReference>
<keyword evidence="12" id="KW-1185">Reference proteome</keyword>
<evidence type="ECO:0000259" key="10">
    <source>
        <dbReference type="Pfam" id="PF00155"/>
    </source>
</evidence>
<comment type="caution">
    <text evidence="11">The sequence shown here is derived from an EMBL/GenBank/DDBJ whole genome shotgun (WGS) entry which is preliminary data.</text>
</comment>
<evidence type="ECO:0000256" key="2">
    <source>
        <dbReference type="ARBA" id="ARBA00005011"/>
    </source>
</evidence>
<sequence>MLVKNQLLSLKAYEPGKSVEEIKKDYGLAKITKLNSNENPYGSSPKAAEALANLSSQFAIYPDGGAMNLRAKVASHLDVDEDQIIFGAGLDEVIQIISRALLTPDSNTVMASPTFSQYKLHAVIEGAEIREIATVDGCHDLNTMLSQIDSQTRIVWICNPNNPTGTYVNETALKNFISRVPKETLVVIDEAYYEYVTAEDFPHSLSLLKDFDNVMVLRTFSKAYGLAGLRVGYGVGNKEFIQRLEVTRLPFNTSRLAQIAAEAALEDQDFIQGCVKINEKGLNELQAFCKRHKIDFYPSQANFIFIKTDKGHELYESLLQKGYIVRLFPNGIRITIGTEEENKNLLADFEDIIVKAGTPN</sequence>
<dbReference type="PROSITE" id="PS00599">
    <property type="entry name" value="AA_TRANSFER_CLASS_2"/>
    <property type="match status" value="1"/>
</dbReference>
<dbReference type="InterPro" id="IPR015422">
    <property type="entry name" value="PyrdxlP-dep_Trfase_small"/>
</dbReference>
<dbReference type="InterPro" id="IPR015421">
    <property type="entry name" value="PyrdxlP-dep_Trfase_major"/>
</dbReference>
<dbReference type="EC" id="2.6.1.9" evidence="9"/>
<dbReference type="CDD" id="cd00609">
    <property type="entry name" value="AAT_like"/>
    <property type="match status" value="1"/>
</dbReference>
<dbReference type="Pfam" id="PF00155">
    <property type="entry name" value="Aminotran_1_2"/>
    <property type="match status" value="1"/>
</dbReference>
<keyword evidence="9" id="KW-0028">Amino-acid biosynthesis</keyword>
<evidence type="ECO:0000256" key="7">
    <source>
        <dbReference type="ARBA" id="ARBA00023102"/>
    </source>
</evidence>
<protein>
    <recommendedName>
        <fullName evidence="9">Histidinol-phosphate aminotransferase</fullName>
        <ecNumber evidence="9">2.6.1.9</ecNumber>
    </recommendedName>
    <alternativeName>
        <fullName evidence="9">Imidazole acetol-phosphate transaminase</fullName>
    </alternativeName>
</protein>
<gene>
    <name evidence="9 11" type="primary">hisC</name>
    <name evidence="11" type="ORF">ACFQRG_16055</name>
</gene>
<dbReference type="NCBIfam" id="TIGR01141">
    <property type="entry name" value="hisC"/>
    <property type="match status" value="1"/>
</dbReference>
<comment type="cofactor">
    <cofactor evidence="1 9">
        <name>pyridoxal 5'-phosphate</name>
        <dbReference type="ChEBI" id="CHEBI:597326"/>
    </cofactor>
</comment>
<dbReference type="EMBL" id="JBHTCO010000020">
    <property type="protein sequence ID" value="MFC7394472.1"/>
    <property type="molecule type" value="Genomic_DNA"/>
</dbReference>
<dbReference type="HAMAP" id="MF_01023">
    <property type="entry name" value="HisC_aminotrans_2"/>
    <property type="match status" value="1"/>
</dbReference>
<keyword evidence="6 9" id="KW-0663">Pyridoxal phosphate</keyword>
<dbReference type="InterPro" id="IPR015424">
    <property type="entry name" value="PyrdxlP-dep_Trfase"/>
</dbReference>
<reference evidence="12" key="1">
    <citation type="journal article" date="2019" name="Int. J. Syst. Evol. Microbiol.">
        <title>The Global Catalogue of Microorganisms (GCM) 10K type strain sequencing project: providing services to taxonomists for standard genome sequencing and annotation.</title>
        <authorList>
            <consortium name="The Broad Institute Genomics Platform"/>
            <consortium name="The Broad Institute Genome Sequencing Center for Infectious Disease"/>
            <person name="Wu L."/>
            <person name="Ma J."/>
        </authorList>
    </citation>
    <scope>NUCLEOTIDE SEQUENCE [LARGE SCALE GENOMIC DNA]</scope>
    <source>
        <strain evidence="12">CGMCC 1.16305</strain>
    </source>
</reference>
<dbReference type="PANTHER" id="PTHR43643:SF3">
    <property type="entry name" value="HISTIDINOL-PHOSPHATE AMINOTRANSFERASE"/>
    <property type="match status" value="1"/>
</dbReference>
<evidence type="ECO:0000256" key="8">
    <source>
        <dbReference type="ARBA" id="ARBA00047481"/>
    </source>
</evidence>
<comment type="pathway">
    <text evidence="2 9">Amino-acid biosynthesis; L-histidine biosynthesis; L-histidine from 5-phospho-alpha-D-ribose 1-diphosphate: step 7/9.</text>
</comment>
<comment type="catalytic activity">
    <reaction evidence="8 9">
        <text>L-histidinol phosphate + 2-oxoglutarate = 3-(imidazol-4-yl)-2-oxopropyl phosphate + L-glutamate</text>
        <dbReference type="Rhea" id="RHEA:23744"/>
        <dbReference type="ChEBI" id="CHEBI:16810"/>
        <dbReference type="ChEBI" id="CHEBI:29985"/>
        <dbReference type="ChEBI" id="CHEBI:57766"/>
        <dbReference type="ChEBI" id="CHEBI:57980"/>
        <dbReference type="EC" id="2.6.1.9"/>
    </reaction>
</comment>
<evidence type="ECO:0000256" key="1">
    <source>
        <dbReference type="ARBA" id="ARBA00001933"/>
    </source>
</evidence>
<evidence type="ECO:0000256" key="4">
    <source>
        <dbReference type="ARBA" id="ARBA00022576"/>
    </source>
</evidence>
<dbReference type="SUPFAM" id="SSF53383">
    <property type="entry name" value="PLP-dependent transferases"/>
    <property type="match status" value="1"/>
</dbReference>
<keyword evidence="5 9" id="KW-0808">Transferase</keyword>
<organism evidence="11 12">
    <name type="scientific">Scopulibacillus cellulosilyticus</name>
    <dbReference type="NCBI Taxonomy" id="2665665"/>
    <lineage>
        <taxon>Bacteria</taxon>
        <taxon>Bacillati</taxon>
        <taxon>Bacillota</taxon>
        <taxon>Bacilli</taxon>
        <taxon>Bacillales</taxon>
        <taxon>Sporolactobacillaceae</taxon>
        <taxon>Scopulibacillus</taxon>
    </lineage>
</organism>
<comment type="subunit">
    <text evidence="3 9">Homodimer.</text>
</comment>
<dbReference type="RefSeq" id="WP_380967867.1">
    <property type="nucleotide sequence ID" value="NZ_JBHTCO010000020.1"/>
</dbReference>
<dbReference type="PANTHER" id="PTHR43643">
    <property type="entry name" value="HISTIDINOL-PHOSPHATE AMINOTRANSFERASE 2"/>
    <property type="match status" value="1"/>
</dbReference>
<proteinExistence type="inferred from homology"/>
<evidence type="ECO:0000256" key="5">
    <source>
        <dbReference type="ARBA" id="ARBA00022679"/>
    </source>
</evidence>
<evidence type="ECO:0000313" key="11">
    <source>
        <dbReference type="EMBL" id="MFC7394472.1"/>
    </source>
</evidence>
<feature type="domain" description="Aminotransferase class I/classII large" evidence="10">
    <location>
        <begin position="30"/>
        <end position="347"/>
    </location>
</feature>
<keyword evidence="7 9" id="KW-0368">Histidine biosynthesis</keyword>
<accession>A0ABW2PYQ8</accession>
<dbReference type="InterPro" id="IPR005861">
    <property type="entry name" value="HisP_aminotrans"/>
</dbReference>
<keyword evidence="4 9" id="KW-0032">Aminotransferase</keyword>